<protein>
    <submittedName>
        <fullName evidence="1">Uncharacterized protein</fullName>
    </submittedName>
</protein>
<organism evidence="1 2">
    <name type="scientific">Leucocoprinus leucothites</name>
    <dbReference type="NCBI Taxonomy" id="201217"/>
    <lineage>
        <taxon>Eukaryota</taxon>
        <taxon>Fungi</taxon>
        <taxon>Dikarya</taxon>
        <taxon>Basidiomycota</taxon>
        <taxon>Agaricomycotina</taxon>
        <taxon>Agaricomycetes</taxon>
        <taxon>Agaricomycetidae</taxon>
        <taxon>Agaricales</taxon>
        <taxon>Agaricineae</taxon>
        <taxon>Agaricaceae</taxon>
        <taxon>Leucocoprinus</taxon>
    </lineage>
</organism>
<keyword evidence="2" id="KW-1185">Reference proteome</keyword>
<dbReference type="AlphaFoldDB" id="A0A8H5D560"/>
<evidence type="ECO:0000313" key="1">
    <source>
        <dbReference type="EMBL" id="KAF5353349.1"/>
    </source>
</evidence>
<gene>
    <name evidence="1" type="ORF">D9756_007805</name>
</gene>
<accession>A0A8H5D560</accession>
<proteinExistence type="predicted"/>
<evidence type="ECO:0000313" key="2">
    <source>
        <dbReference type="Proteomes" id="UP000559027"/>
    </source>
</evidence>
<sequence>MADQELGDQLPPNVAQFCKLFPPSTRLCRIVNRLTGTFLDVRPTLDLAIDAVPRVVCEILAFFAASSVNNANLVNPENVGVQYWLIAPYNNGQALIPVPRDGSQVVRYLTASSVKTNVAATLSPFPTSWILLPTSRCPNTTPLNAYSVIKGVYEQWTCMINWPHFMDRALLTSDGPGWAPDQGTQIHTCNSEDSGWYWNIQFTRYQRMESIPPVLLPTYPPNIIVPGHHALLEVQEQEVKH</sequence>
<name>A0A8H5D560_9AGAR</name>
<comment type="caution">
    <text evidence="1">The sequence shown here is derived from an EMBL/GenBank/DDBJ whole genome shotgun (WGS) entry which is preliminary data.</text>
</comment>
<dbReference type="OrthoDB" id="2918112at2759"/>
<dbReference type="EMBL" id="JAACJO010000010">
    <property type="protein sequence ID" value="KAF5353349.1"/>
    <property type="molecule type" value="Genomic_DNA"/>
</dbReference>
<reference evidence="1 2" key="1">
    <citation type="journal article" date="2020" name="ISME J.">
        <title>Uncovering the hidden diversity of litter-decomposition mechanisms in mushroom-forming fungi.</title>
        <authorList>
            <person name="Floudas D."/>
            <person name="Bentzer J."/>
            <person name="Ahren D."/>
            <person name="Johansson T."/>
            <person name="Persson P."/>
            <person name="Tunlid A."/>
        </authorList>
    </citation>
    <scope>NUCLEOTIDE SEQUENCE [LARGE SCALE GENOMIC DNA]</scope>
    <source>
        <strain evidence="1 2">CBS 146.42</strain>
    </source>
</reference>
<dbReference type="Proteomes" id="UP000559027">
    <property type="component" value="Unassembled WGS sequence"/>
</dbReference>